<protein>
    <submittedName>
        <fullName evidence="4">Uncharacterized protein</fullName>
    </submittedName>
</protein>
<name>A0A8D9BAT8_9HEMI</name>
<dbReference type="Pfam" id="PF25298">
    <property type="entry name" value="Baculo_FP_2nd"/>
    <property type="match status" value="1"/>
</dbReference>
<dbReference type="InterPro" id="IPR004941">
    <property type="entry name" value="FP_N"/>
</dbReference>
<dbReference type="EMBL" id="HBUF01106203">
    <property type="protein sequence ID" value="CAG6639257.1"/>
    <property type="molecule type" value="Transcribed_RNA"/>
</dbReference>
<keyword evidence="1" id="KW-0175">Coiled coil</keyword>
<dbReference type="EMBL" id="HBUF01615482">
    <property type="protein sequence ID" value="CAG6779769.1"/>
    <property type="molecule type" value="Transcribed_RNA"/>
</dbReference>
<evidence type="ECO:0000259" key="3">
    <source>
        <dbReference type="Pfam" id="PF25298"/>
    </source>
</evidence>
<dbReference type="Pfam" id="PF03258">
    <property type="entry name" value="Baculo_FP"/>
    <property type="match status" value="1"/>
</dbReference>
<dbReference type="EMBL" id="HBUF01438604">
    <property type="protein sequence ID" value="CAG6742705.1"/>
    <property type="molecule type" value="Transcribed_RNA"/>
</dbReference>
<organism evidence="4">
    <name type="scientific">Cacopsylla melanoneura</name>
    <dbReference type="NCBI Taxonomy" id="428564"/>
    <lineage>
        <taxon>Eukaryota</taxon>
        <taxon>Metazoa</taxon>
        <taxon>Ecdysozoa</taxon>
        <taxon>Arthropoda</taxon>
        <taxon>Hexapoda</taxon>
        <taxon>Insecta</taxon>
        <taxon>Pterygota</taxon>
        <taxon>Neoptera</taxon>
        <taxon>Paraneoptera</taxon>
        <taxon>Hemiptera</taxon>
        <taxon>Sternorrhyncha</taxon>
        <taxon>Psylloidea</taxon>
        <taxon>Psyllidae</taxon>
        <taxon>Psyllinae</taxon>
        <taxon>Cacopsylla</taxon>
    </lineage>
</organism>
<feature type="domain" description="FP protein N-terminal" evidence="2">
    <location>
        <begin position="85"/>
        <end position="173"/>
    </location>
</feature>
<accession>A0A8D9BAT8</accession>
<dbReference type="AlphaFoldDB" id="A0A8D9BAT8"/>
<proteinExistence type="predicted"/>
<reference evidence="4" key="1">
    <citation type="submission" date="2021-05" db="EMBL/GenBank/DDBJ databases">
        <authorList>
            <person name="Alioto T."/>
            <person name="Alioto T."/>
            <person name="Gomez Garrido J."/>
        </authorList>
    </citation>
    <scope>NUCLEOTIDE SEQUENCE</scope>
</reference>
<sequence>MVKDKNGNTTKSDETTLAVLGEKISQILEKVNNLETCLQIMENKLTTVIDENKALKQKNHELEKKVCEVEKSNQNLEQRSRIINVEISDVPVVKGEDITEIIMKIGRTLGIQHPENDFQLGHRVPTKNPKKIKPIIVRMTDTKARDKWIKLSKEKQVTTQQIGINAPTRKIYIQCHLTPHFKNILHKTKEWSKDHQYKFVWVRDCQIFLKRDGEASSKTFRIKDLDDLQMVGRQKKD</sequence>
<dbReference type="EMBL" id="HBUF01615483">
    <property type="protein sequence ID" value="CAG6779770.1"/>
    <property type="molecule type" value="Transcribed_RNA"/>
</dbReference>
<evidence type="ECO:0000259" key="2">
    <source>
        <dbReference type="Pfam" id="PF03258"/>
    </source>
</evidence>
<dbReference type="SUPFAM" id="SSF90257">
    <property type="entry name" value="Myosin rod fragments"/>
    <property type="match status" value="1"/>
</dbReference>
<evidence type="ECO:0000256" key="1">
    <source>
        <dbReference type="SAM" id="Coils"/>
    </source>
</evidence>
<evidence type="ECO:0000313" key="4">
    <source>
        <dbReference type="EMBL" id="CAG6779769.1"/>
    </source>
</evidence>
<dbReference type="InterPro" id="IPR057251">
    <property type="entry name" value="FP_C"/>
</dbReference>
<feature type="coiled-coil region" evidence="1">
    <location>
        <begin position="24"/>
        <end position="75"/>
    </location>
</feature>
<feature type="domain" description="FP protein C-terminal" evidence="3">
    <location>
        <begin position="178"/>
        <end position="229"/>
    </location>
</feature>